<keyword evidence="17" id="KW-0969">Cilium</keyword>
<keyword evidence="17" id="KW-0966">Cell projection</keyword>
<evidence type="ECO:0000256" key="4">
    <source>
        <dbReference type="ARBA" id="ARBA00022448"/>
    </source>
</evidence>
<sequence>MRVKRFFGADSRQAMRLVREELGADAVIVSNRKVDNGVEIVCALDYEGDETPKDFSAALKQADQGDALQQELDEARQRILSGARFDTGMTENAFQKKARLRQWGLNEEGHSDREAATHYTSEDSWPTASNKKNTSTNAEELAIKAMQSEIQGLRDLLKEQLREKDGVKNPTEALVRNRLLEAGFSQSYVAKLMKLIPLNGDLDSQSAWQLVLKRLENELQTLDEEFIDKGGVVALVGPTGVGKTTTLGKLAARYVLKHGADDLALVTTDCYRIAAYEQLRTFGRILGVSVRVVDENNALDLTLKSLRNKKLILIDTAGLNVRDPNLQSQLGLLASAQARIRRFIVLPAISQSRVLLDTYEAYRDAGLNGCVLTKLDEAVNIGEVLGLVLEKRLPVSYTTNGQKIPDDVRLATPSTLVGRFARDVERSEEHDG</sequence>
<keyword evidence="8" id="KW-0653">Protein transport</keyword>
<evidence type="ECO:0000259" key="15">
    <source>
        <dbReference type="SMART" id="SM00382"/>
    </source>
</evidence>
<accession>A0A1I1H046</accession>
<keyword evidence="18" id="KW-1185">Reference proteome</keyword>
<keyword evidence="7" id="KW-1005">Bacterial flagellum biogenesis</keyword>
<feature type="domain" description="AAA+ ATPase" evidence="15">
    <location>
        <begin position="229"/>
        <end position="360"/>
    </location>
</feature>
<evidence type="ECO:0000256" key="5">
    <source>
        <dbReference type="ARBA" id="ARBA00022475"/>
    </source>
</evidence>
<comment type="subcellular location">
    <subcellularLocation>
        <location evidence="1">Cell membrane</location>
        <topology evidence="1">Peripheral membrane protein</topology>
        <orientation evidence="1">Cytoplasmic side</orientation>
    </subcellularLocation>
</comment>
<dbReference type="AlphaFoldDB" id="A0A1I1H046"/>
<dbReference type="GO" id="GO:0003924">
    <property type="term" value="F:GTPase activity"/>
    <property type="evidence" value="ECO:0007669"/>
    <property type="project" value="UniProtKB-UniRule"/>
</dbReference>
<dbReference type="InterPro" id="IPR027417">
    <property type="entry name" value="P-loop_NTPase"/>
</dbReference>
<dbReference type="GO" id="GO:0015031">
    <property type="term" value="P:protein transport"/>
    <property type="evidence" value="ECO:0007669"/>
    <property type="project" value="UniProtKB-KW"/>
</dbReference>
<evidence type="ECO:0000256" key="9">
    <source>
        <dbReference type="ARBA" id="ARBA00023134"/>
    </source>
</evidence>
<feature type="compositionally biased region" description="Polar residues" evidence="14">
    <location>
        <begin position="118"/>
        <end position="135"/>
    </location>
</feature>
<dbReference type="GO" id="GO:0005886">
    <property type="term" value="C:plasma membrane"/>
    <property type="evidence" value="ECO:0007669"/>
    <property type="project" value="UniProtKB-SubCell"/>
</dbReference>
<evidence type="ECO:0000313" key="18">
    <source>
        <dbReference type="Proteomes" id="UP000199058"/>
    </source>
</evidence>
<dbReference type="NCBIfam" id="TIGR03499">
    <property type="entry name" value="FlhF"/>
    <property type="match status" value="1"/>
</dbReference>
<gene>
    <name evidence="17" type="ORF">SAMN05660443_1727</name>
</gene>
<dbReference type="InterPro" id="IPR003593">
    <property type="entry name" value="AAA+_ATPase"/>
</dbReference>
<dbReference type="GO" id="GO:0005047">
    <property type="term" value="F:signal recognition particle binding"/>
    <property type="evidence" value="ECO:0007669"/>
    <property type="project" value="TreeGrafter"/>
</dbReference>
<feature type="region of interest" description="Disordered" evidence="14">
    <location>
        <begin position="106"/>
        <end position="135"/>
    </location>
</feature>
<dbReference type="GO" id="GO:0005525">
    <property type="term" value="F:GTP binding"/>
    <property type="evidence" value="ECO:0007669"/>
    <property type="project" value="UniProtKB-UniRule"/>
</dbReference>
<name>A0A1I1H046_9GAMM</name>
<dbReference type="Gene3D" id="1.20.120.1380">
    <property type="entry name" value="Flagellar FlhF biosynthesis protein, N domain"/>
    <property type="match status" value="1"/>
</dbReference>
<evidence type="ECO:0000256" key="6">
    <source>
        <dbReference type="ARBA" id="ARBA00022741"/>
    </source>
</evidence>
<evidence type="ECO:0000259" key="16">
    <source>
        <dbReference type="SMART" id="SM00962"/>
    </source>
</evidence>
<dbReference type="GO" id="GO:0006614">
    <property type="term" value="P:SRP-dependent cotranslational protein targeting to membrane"/>
    <property type="evidence" value="ECO:0007669"/>
    <property type="project" value="UniProtKB-UniRule"/>
</dbReference>
<evidence type="ECO:0000256" key="13">
    <source>
        <dbReference type="NCBIfam" id="TIGR03499"/>
    </source>
</evidence>
<evidence type="ECO:0000256" key="11">
    <source>
        <dbReference type="ARBA" id="ARBA00023225"/>
    </source>
</evidence>
<dbReference type="RefSeq" id="WP_091962047.1">
    <property type="nucleotide sequence ID" value="NZ_FOLH01000003.1"/>
</dbReference>
<organism evidence="17 18">
    <name type="scientific">Marinospirillum celere</name>
    <dbReference type="NCBI Taxonomy" id="1122252"/>
    <lineage>
        <taxon>Bacteria</taxon>
        <taxon>Pseudomonadati</taxon>
        <taxon>Pseudomonadota</taxon>
        <taxon>Gammaproteobacteria</taxon>
        <taxon>Oceanospirillales</taxon>
        <taxon>Oceanospirillaceae</taxon>
        <taxon>Marinospirillum</taxon>
    </lineage>
</organism>
<evidence type="ECO:0000256" key="14">
    <source>
        <dbReference type="SAM" id="MobiDB-lite"/>
    </source>
</evidence>
<keyword evidence="17" id="KW-0282">Flagellum</keyword>
<reference evidence="17 18" key="1">
    <citation type="submission" date="2016-10" db="EMBL/GenBank/DDBJ databases">
        <authorList>
            <person name="de Groot N.N."/>
        </authorList>
    </citation>
    <scope>NUCLEOTIDE SEQUENCE [LARGE SCALE GENOMIC DNA]</scope>
    <source>
        <strain evidence="17 18">DSM 18438</strain>
    </source>
</reference>
<dbReference type="STRING" id="1122252.SAMN05660443_1727"/>
<evidence type="ECO:0000256" key="7">
    <source>
        <dbReference type="ARBA" id="ARBA00022795"/>
    </source>
</evidence>
<dbReference type="GO" id="GO:0044781">
    <property type="term" value="P:bacterial-type flagellum organization"/>
    <property type="evidence" value="ECO:0007669"/>
    <property type="project" value="UniProtKB-UniRule"/>
</dbReference>
<evidence type="ECO:0000256" key="3">
    <source>
        <dbReference type="ARBA" id="ARBA00014919"/>
    </source>
</evidence>
<dbReference type="InterPro" id="IPR000897">
    <property type="entry name" value="SRP54_GTPase_dom"/>
</dbReference>
<dbReference type="EMBL" id="FOLH01000003">
    <property type="protein sequence ID" value="SFC17284.1"/>
    <property type="molecule type" value="Genomic_DNA"/>
</dbReference>
<evidence type="ECO:0000256" key="1">
    <source>
        <dbReference type="ARBA" id="ARBA00004413"/>
    </source>
</evidence>
<dbReference type="SMART" id="SM00962">
    <property type="entry name" value="SRP54"/>
    <property type="match status" value="1"/>
</dbReference>
<keyword evidence="9" id="KW-0342">GTP-binding</keyword>
<keyword evidence="11" id="KW-1006">Bacterial flagellum protein export</keyword>
<feature type="domain" description="SRP54-type proteins GTP-binding" evidence="16">
    <location>
        <begin position="230"/>
        <end position="422"/>
    </location>
</feature>
<feature type="compositionally biased region" description="Basic and acidic residues" evidence="14">
    <location>
        <begin position="107"/>
        <end position="116"/>
    </location>
</feature>
<dbReference type="Proteomes" id="UP000199058">
    <property type="component" value="Unassembled WGS sequence"/>
</dbReference>
<dbReference type="CDD" id="cd17873">
    <property type="entry name" value="FlhF"/>
    <property type="match status" value="1"/>
</dbReference>
<proteinExistence type="inferred from homology"/>
<evidence type="ECO:0000256" key="8">
    <source>
        <dbReference type="ARBA" id="ARBA00022927"/>
    </source>
</evidence>
<protein>
    <recommendedName>
        <fullName evidence="3 13">Flagellar biosynthesis protein FlhF</fullName>
    </recommendedName>
</protein>
<evidence type="ECO:0000313" key="17">
    <source>
        <dbReference type="EMBL" id="SFC17284.1"/>
    </source>
</evidence>
<dbReference type="InterPro" id="IPR020006">
    <property type="entry name" value="FlhF"/>
</dbReference>
<evidence type="ECO:0000256" key="10">
    <source>
        <dbReference type="ARBA" id="ARBA00023136"/>
    </source>
</evidence>
<keyword evidence="4" id="KW-0813">Transport</keyword>
<dbReference type="SMART" id="SM00382">
    <property type="entry name" value="AAA"/>
    <property type="match status" value="1"/>
</dbReference>
<keyword evidence="6" id="KW-0547">Nucleotide-binding</keyword>
<dbReference type="FunFam" id="3.40.50.300:FF:000695">
    <property type="entry name" value="Flagellar biosynthesis regulator FlhF"/>
    <property type="match status" value="1"/>
</dbReference>
<dbReference type="Gene3D" id="3.40.50.300">
    <property type="entry name" value="P-loop containing nucleotide triphosphate hydrolases"/>
    <property type="match status" value="1"/>
</dbReference>
<dbReference type="Pfam" id="PF00448">
    <property type="entry name" value="SRP54"/>
    <property type="match status" value="1"/>
</dbReference>
<dbReference type="OrthoDB" id="9778554at2"/>
<dbReference type="SUPFAM" id="SSF52540">
    <property type="entry name" value="P-loop containing nucleoside triphosphate hydrolases"/>
    <property type="match status" value="1"/>
</dbReference>
<comment type="function">
    <text evidence="12">Necessary for flagellar biosynthesis. May be involved in translocation of the flagellum.</text>
</comment>
<evidence type="ECO:0000256" key="12">
    <source>
        <dbReference type="ARBA" id="ARBA00025337"/>
    </source>
</evidence>
<dbReference type="InterPro" id="IPR047040">
    <property type="entry name" value="FlhF__GTPase_dom"/>
</dbReference>
<evidence type="ECO:0000256" key="2">
    <source>
        <dbReference type="ARBA" id="ARBA00008531"/>
    </source>
</evidence>
<comment type="similarity">
    <text evidence="2">Belongs to the GTP-binding SRP family.</text>
</comment>
<dbReference type="PANTHER" id="PTHR43134">
    <property type="entry name" value="SIGNAL RECOGNITION PARTICLE RECEPTOR SUBUNIT ALPHA"/>
    <property type="match status" value="1"/>
</dbReference>
<dbReference type="PANTHER" id="PTHR43134:SF3">
    <property type="entry name" value="FLAGELLAR BIOSYNTHESIS PROTEIN FLHF"/>
    <property type="match status" value="1"/>
</dbReference>
<keyword evidence="10" id="KW-0472">Membrane</keyword>
<keyword evidence="5" id="KW-1003">Cell membrane</keyword>